<dbReference type="InterPro" id="IPR013083">
    <property type="entry name" value="Znf_RING/FYVE/PHD"/>
</dbReference>
<feature type="region of interest" description="Disordered" evidence="5">
    <location>
        <begin position="214"/>
        <end position="240"/>
    </location>
</feature>
<keyword evidence="6" id="KW-1133">Transmembrane helix</keyword>
<reference evidence="8" key="1">
    <citation type="submission" date="2020-06" db="EMBL/GenBank/DDBJ databases">
        <authorList>
            <consortium name="Plant Systems Biology data submission"/>
        </authorList>
    </citation>
    <scope>NUCLEOTIDE SEQUENCE</scope>
    <source>
        <strain evidence="8">D6</strain>
    </source>
</reference>
<evidence type="ECO:0000256" key="2">
    <source>
        <dbReference type="ARBA" id="ARBA00022771"/>
    </source>
</evidence>
<keyword evidence="9" id="KW-1185">Reference proteome</keyword>
<feature type="transmembrane region" description="Helical" evidence="6">
    <location>
        <begin position="12"/>
        <end position="38"/>
    </location>
</feature>
<feature type="domain" description="RING-type" evidence="7">
    <location>
        <begin position="135"/>
        <end position="182"/>
    </location>
</feature>
<dbReference type="PANTHER" id="PTHR45798:SF97">
    <property type="entry name" value="ALCOHOL-SENSITIVE RING FINGER PROTEIN 1"/>
    <property type="match status" value="1"/>
</dbReference>
<evidence type="ECO:0000256" key="4">
    <source>
        <dbReference type="PROSITE-ProRule" id="PRU00175"/>
    </source>
</evidence>
<keyword evidence="6" id="KW-0472">Membrane</keyword>
<dbReference type="SUPFAM" id="SSF57850">
    <property type="entry name" value="RING/U-box"/>
    <property type="match status" value="1"/>
</dbReference>
<gene>
    <name evidence="8" type="ORF">SEMRO_492_G153770.1</name>
</gene>
<dbReference type="OrthoDB" id="1681166at2759"/>
<evidence type="ECO:0000259" key="7">
    <source>
        <dbReference type="PROSITE" id="PS50089"/>
    </source>
</evidence>
<accession>A0A9N8DZ72</accession>
<keyword evidence="2 4" id="KW-0863">Zinc-finger</keyword>
<dbReference type="Proteomes" id="UP001153069">
    <property type="component" value="Unassembled WGS sequence"/>
</dbReference>
<keyword evidence="1" id="KW-0479">Metal-binding</keyword>
<evidence type="ECO:0000256" key="6">
    <source>
        <dbReference type="SAM" id="Phobius"/>
    </source>
</evidence>
<evidence type="ECO:0000313" key="9">
    <source>
        <dbReference type="Proteomes" id="UP001153069"/>
    </source>
</evidence>
<evidence type="ECO:0000256" key="5">
    <source>
        <dbReference type="SAM" id="MobiDB-lite"/>
    </source>
</evidence>
<keyword evidence="6" id="KW-0812">Transmembrane</keyword>
<dbReference type="InterPro" id="IPR001841">
    <property type="entry name" value="Znf_RING"/>
</dbReference>
<dbReference type="PROSITE" id="PS50089">
    <property type="entry name" value="ZF_RING_2"/>
    <property type="match status" value="1"/>
</dbReference>
<dbReference type="GO" id="GO:0016874">
    <property type="term" value="F:ligase activity"/>
    <property type="evidence" value="ECO:0007669"/>
    <property type="project" value="UniProtKB-KW"/>
</dbReference>
<comment type="caution">
    <text evidence="8">The sequence shown here is derived from an EMBL/GenBank/DDBJ whole genome shotgun (WGS) entry which is preliminary data.</text>
</comment>
<keyword evidence="8" id="KW-0436">Ligase</keyword>
<proteinExistence type="predicted"/>
<evidence type="ECO:0000256" key="3">
    <source>
        <dbReference type="ARBA" id="ARBA00022833"/>
    </source>
</evidence>
<dbReference type="GO" id="GO:0008270">
    <property type="term" value="F:zinc ion binding"/>
    <property type="evidence" value="ECO:0007669"/>
    <property type="project" value="UniProtKB-KW"/>
</dbReference>
<dbReference type="Gene3D" id="3.30.40.10">
    <property type="entry name" value="Zinc/RING finger domain, C3HC4 (zinc finger)"/>
    <property type="match status" value="1"/>
</dbReference>
<sequence length="240" mass="26224">MGWANSGDVKTIFVQGIIPLFLGLSFCCLGMLYCLGVLKFRCCHQRRDVVPVTMSRSDEETNSNNNAPMTMAAAEKAFGPVACQAQLFGMAAKERQAVLEKVFAPCCSTHQRAKKNLDDSRSSSGSGALDTNCSCAICLREYEDGEEVMTGTQCNHMYHKNCAMVWLSQHQRKPKDHCPYCRNEMLTATEMKKAALELLGADRVAELAQMPTPVETTTTGLGPVAEEDEAQVPADIESGL</sequence>
<dbReference type="EMBL" id="CAICTM010000491">
    <property type="protein sequence ID" value="CAB9511581.1"/>
    <property type="molecule type" value="Genomic_DNA"/>
</dbReference>
<name>A0A9N8DZ72_9STRA</name>
<dbReference type="SMART" id="SM00184">
    <property type="entry name" value="RING"/>
    <property type="match status" value="1"/>
</dbReference>
<evidence type="ECO:0000313" key="8">
    <source>
        <dbReference type="EMBL" id="CAB9511581.1"/>
    </source>
</evidence>
<protein>
    <submittedName>
        <fullName evidence="8">Protein ligase ZNRF3</fullName>
    </submittedName>
</protein>
<organism evidence="8 9">
    <name type="scientific">Seminavis robusta</name>
    <dbReference type="NCBI Taxonomy" id="568900"/>
    <lineage>
        <taxon>Eukaryota</taxon>
        <taxon>Sar</taxon>
        <taxon>Stramenopiles</taxon>
        <taxon>Ochrophyta</taxon>
        <taxon>Bacillariophyta</taxon>
        <taxon>Bacillariophyceae</taxon>
        <taxon>Bacillariophycidae</taxon>
        <taxon>Naviculales</taxon>
        <taxon>Naviculaceae</taxon>
        <taxon>Seminavis</taxon>
    </lineage>
</organism>
<keyword evidence="3" id="KW-0862">Zinc</keyword>
<dbReference type="AlphaFoldDB" id="A0A9N8DZ72"/>
<dbReference type="InterPro" id="IPR052788">
    <property type="entry name" value="RING-type_E3_ligase_ATL"/>
</dbReference>
<evidence type="ECO:0000256" key="1">
    <source>
        <dbReference type="ARBA" id="ARBA00022723"/>
    </source>
</evidence>
<dbReference type="Pfam" id="PF13639">
    <property type="entry name" value="zf-RING_2"/>
    <property type="match status" value="1"/>
</dbReference>
<dbReference type="PANTHER" id="PTHR45798">
    <property type="entry name" value="RING-H2 FINGER PROTEIN ATL61-RELATED-RELATED"/>
    <property type="match status" value="1"/>
</dbReference>